<sequence length="359" mass="40951">MKGCDRNQIVTSHSCNSYSQLIYNRGRVKVWCLNILVSITLYNIDNTLRVYSNLTLFTHLFTISFMSSSLISIPYSLKRAVNVNMDDLRCRLFGPLNADDPALLNILRERYLLPPDPRPYNISSNNALYIENNLIYGKNILERIQKTFSHINNGFFVEAGALDGVYLSNTLWLEQERGWTGLLVEPNIFSYRELVNKHRKAWVSNTCLSSTQYPRQTVMVSLLPERSAGEQMNLIGSSHEFGVNVPYSETQYYRSWFNQATEHLTSIQCFPLASYLLALNVSTVDFLSLDIQGSEAVVLDSLPWESVNFRALVVEYTNLGVDKDMINAMTNRGYTYQALRDDVLFIKKGDPLLGLKSNT</sequence>
<dbReference type="PANTHER" id="PTHR34009">
    <property type="entry name" value="PROTEIN STAR"/>
    <property type="match status" value="1"/>
</dbReference>
<name>A0AAV2RB96_MEGNR</name>
<dbReference type="GO" id="GO:0005789">
    <property type="term" value="C:endoplasmic reticulum membrane"/>
    <property type="evidence" value="ECO:0007669"/>
    <property type="project" value="TreeGrafter"/>
</dbReference>
<dbReference type="AlphaFoldDB" id="A0AAV2RB96"/>
<evidence type="ECO:0000313" key="2">
    <source>
        <dbReference type="EMBL" id="CAL4119918.1"/>
    </source>
</evidence>
<dbReference type="Pfam" id="PF05050">
    <property type="entry name" value="Methyltransf_21"/>
    <property type="match status" value="1"/>
</dbReference>
<evidence type="ECO:0000313" key="3">
    <source>
        <dbReference type="Proteomes" id="UP001497623"/>
    </source>
</evidence>
<reference evidence="2 3" key="1">
    <citation type="submission" date="2024-05" db="EMBL/GenBank/DDBJ databases">
        <authorList>
            <person name="Wallberg A."/>
        </authorList>
    </citation>
    <scope>NUCLEOTIDE SEQUENCE [LARGE SCALE GENOMIC DNA]</scope>
</reference>
<dbReference type="GO" id="GO:0031902">
    <property type="term" value="C:late endosome membrane"/>
    <property type="evidence" value="ECO:0007669"/>
    <property type="project" value="TreeGrafter"/>
</dbReference>
<comment type="caution">
    <text evidence="2">The sequence shown here is derived from an EMBL/GenBank/DDBJ whole genome shotgun (WGS) entry which is preliminary data.</text>
</comment>
<dbReference type="GO" id="GO:0016197">
    <property type="term" value="P:endosomal transport"/>
    <property type="evidence" value="ECO:0007669"/>
    <property type="project" value="TreeGrafter"/>
</dbReference>
<dbReference type="InterPro" id="IPR053202">
    <property type="entry name" value="EGF_Rcpt_Signaling_Reg"/>
</dbReference>
<dbReference type="Proteomes" id="UP001497623">
    <property type="component" value="Unassembled WGS sequence"/>
</dbReference>
<dbReference type="GO" id="GO:0005886">
    <property type="term" value="C:plasma membrane"/>
    <property type="evidence" value="ECO:0007669"/>
    <property type="project" value="TreeGrafter"/>
</dbReference>
<proteinExistence type="predicted"/>
<keyword evidence="3" id="KW-1185">Reference proteome</keyword>
<dbReference type="EMBL" id="CAXKWB010017928">
    <property type="protein sequence ID" value="CAL4119918.1"/>
    <property type="molecule type" value="Genomic_DNA"/>
</dbReference>
<evidence type="ECO:0000259" key="1">
    <source>
        <dbReference type="Pfam" id="PF05050"/>
    </source>
</evidence>
<dbReference type="PANTHER" id="PTHR34009:SF2">
    <property type="entry name" value="PROTEIN STAR"/>
    <property type="match status" value="1"/>
</dbReference>
<feature type="domain" description="Methyltransferase FkbM" evidence="1">
    <location>
        <begin position="159"/>
        <end position="336"/>
    </location>
</feature>
<dbReference type="GO" id="GO:0006888">
    <property type="term" value="P:endoplasmic reticulum to Golgi vesicle-mediated transport"/>
    <property type="evidence" value="ECO:0007669"/>
    <property type="project" value="TreeGrafter"/>
</dbReference>
<dbReference type="InterPro" id="IPR006342">
    <property type="entry name" value="FkbM_mtfrase"/>
</dbReference>
<dbReference type="SUPFAM" id="SSF53335">
    <property type="entry name" value="S-adenosyl-L-methionine-dependent methyltransferases"/>
    <property type="match status" value="1"/>
</dbReference>
<feature type="non-terminal residue" evidence="2">
    <location>
        <position position="359"/>
    </location>
</feature>
<dbReference type="Gene3D" id="3.40.50.150">
    <property type="entry name" value="Vaccinia Virus protein VP39"/>
    <property type="match status" value="1"/>
</dbReference>
<dbReference type="InterPro" id="IPR029063">
    <property type="entry name" value="SAM-dependent_MTases_sf"/>
</dbReference>
<accession>A0AAV2RB96</accession>
<protein>
    <recommendedName>
        <fullName evidence="1">Methyltransferase FkbM domain-containing protein</fullName>
    </recommendedName>
</protein>
<dbReference type="GO" id="GO:0005794">
    <property type="term" value="C:Golgi apparatus"/>
    <property type="evidence" value="ECO:0007669"/>
    <property type="project" value="TreeGrafter"/>
</dbReference>
<gene>
    <name evidence="2" type="ORF">MNOR_LOCUS21885</name>
</gene>
<organism evidence="2 3">
    <name type="scientific">Meganyctiphanes norvegica</name>
    <name type="common">Northern krill</name>
    <name type="synonym">Thysanopoda norvegica</name>
    <dbReference type="NCBI Taxonomy" id="48144"/>
    <lineage>
        <taxon>Eukaryota</taxon>
        <taxon>Metazoa</taxon>
        <taxon>Ecdysozoa</taxon>
        <taxon>Arthropoda</taxon>
        <taxon>Crustacea</taxon>
        <taxon>Multicrustacea</taxon>
        <taxon>Malacostraca</taxon>
        <taxon>Eumalacostraca</taxon>
        <taxon>Eucarida</taxon>
        <taxon>Euphausiacea</taxon>
        <taxon>Euphausiidae</taxon>
        <taxon>Meganyctiphanes</taxon>
    </lineage>
</organism>